<accession>A0A0C3XMA4</accession>
<feature type="compositionally biased region" description="Basic and acidic residues" evidence="1">
    <location>
        <begin position="210"/>
        <end position="226"/>
    </location>
</feature>
<protein>
    <submittedName>
        <fullName evidence="2">Phage capsid scaffolding protein (GPO) serine peptidase</fullName>
    </submittedName>
</protein>
<dbReference type="PANTHER" id="PTHR33735:SF14">
    <property type="entry name" value="PHAGE CAPSID SCAFFOLDING PROTEIN (GPO) SERINE PEPTIDASE"/>
    <property type="match status" value="1"/>
</dbReference>
<evidence type="ECO:0000313" key="5">
    <source>
        <dbReference type="Proteomes" id="UP000002051"/>
    </source>
</evidence>
<dbReference type="EnsemblPlants" id="AES98140">
    <property type="protein sequence ID" value="AES98140"/>
    <property type="gene ID" value="MTR_5g064840"/>
</dbReference>
<evidence type="ECO:0000313" key="2">
    <source>
        <dbReference type="EMBL" id="AES98140.2"/>
    </source>
</evidence>
<organism evidence="2 5">
    <name type="scientific">Medicago truncatula</name>
    <name type="common">Barrel medic</name>
    <name type="synonym">Medicago tribuloides</name>
    <dbReference type="NCBI Taxonomy" id="3880"/>
    <lineage>
        <taxon>Eukaryota</taxon>
        <taxon>Viridiplantae</taxon>
        <taxon>Streptophyta</taxon>
        <taxon>Embryophyta</taxon>
        <taxon>Tracheophyta</taxon>
        <taxon>Spermatophyta</taxon>
        <taxon>Magnoliopsida</taxon>
        <taxon>eudicotyledons</taxon>
        <taxon>Gunneridae</taxon>
        <taxon>Pentapetalae</taxon>
        <taxon>rosids</taxon>
        <taxon>fabids</taxon>
        <taxon>Fabales</taxon>
        <taxon>Fabaceae</taxon>
        <taxon>Papilionoideae</taxon>
        <taxon>50 kb inversion clade</taxon>
        <taxon>NPAAA clade</taxon>
        <taxon>Hologalegina</taxon>
        <taxon>IRL clade</taxon>
        <taxon>Trifolieae</taxon>
        <taxon>Medicago</taxon>
    </lineage>
</organism>
<dbReference type="STRING" id="3880.G7KAI6"/>
<dbReference type="Proteomes" id="UP000002051">
    <property type="component" value="Chromosome 5"/>
</dbReference>
<dbReference type="EMBL" id="CM001221">
    <property type="protein sequence ID" value="AES98140.2"/>
    <property type="molecule type" value="Genomic_DNA"/>
</dbReference>
<reference evidence="4" key="3">
    <citation type="submission" date="2015-04" db="UniProtKB">
        <authorList>
            <consortium name="EnsemblPlants"/>
        </authorList>
    </citation>
    <scope>IDENTIFICATION</scope>
    <source>
        <strain evidence="4">cv. Jemalong A17</strain>
    </source>
</reference>
<dbReference type="KEGG" id="mtr:11437380"/>
<reference evidence="2 5" key="1">
    <citation type="journal article" date="2011" name="Nature">
        <title>The Medicago genome provides insight into the evolution of rhizobial symbioses.</title>
        <authorList>
            <person name="Young N.D."/>
            <person name="Debelle F."/>
            <person name="Oldroyd G.E."/>
            <person name="Geurts R."/>
            <person name="Cannon S.B."/>
            <person name="Udvardi M.K."/>
            <person name="Benedito V.A."/>
            <person name="Mayer K.F."/>
            <person name="Gouzy J."/>
            <person name="Schoof H."/>
            <person name="Van de Peer Y."/>
            <person name="Proost S."/>
            <person name="Cook D.R."/>
            <person name="Meyers B.C."/>
            <person name="Spannagl M."/>
            <person name="Cheung F."/>
            <person name="De Mita S."/>
            <person name="Krishnakumar V."/>
            <person name="Gundlach H."/>
            <person name="Zhou S."/>
            <person name="Mudge J."/>
            <person name="Bharti A.K."/>
            <person name="Murray J.D."/>
            <person name="Naoumkina M.A."/>
            <person name="Rosen B."/>
            <person name="Silverstein K.A."/>
            <person name="Tang H."/>
            <person name="Rombauts S."/>
            <person name="Zhao P.X."/>
            <person name="Zhou P."/>
            <person name="Barbe V."/>
            <person name="Bardou P."/>
            <person name="Bechner M."/>
            <person name="Bellec A."/>
            <person name="Berger A."/>
            <person name="Berges H."/>
            <person name="Bidwell S."/>
            <person name="Bisseling T."/>
            <person name="Choisne N."/>
            <person name="Couloux A."/>
            <person name="Denny R."/>
            <person name="Deshpande S."/>
            <person name="Dai X."/>
            <person name="Doyle J.J."/>
            <person name="Dudez A.M."/>
            <person name="Farmer A.D."/>
            <person name="Fouteau S."/>
            <person name="Franken C."/>
            <person name="Gibelin C."/>
            <person name="Gish J."/>
            <person name="Goldstein S."/>
            <person name="Gonzalez A.J."/>
            <person name="Green P.J."/>
            <person name="Hallab A."/>
            <person name="Hartog M."/>
            <person name="Hua A."/>
            <person name="Humphray S.J."/>
            <person name="Jeong D.H."/>
            <person name="Jing Y."/>
            <person name="Jocker A."/>
            <person name="Kenton S.M."/>
            <person name="Kim D.J."/>
            <person name="Klee K."/>
            <person name="Lai H."/>
            <person name="Lang C."/>
            <person name="Lin S."/>
            <person name="Macmil S.L."/>
            <person name="Magdelenat G."/>
            <person name="Matthews L."/>
            <person name="McCorrison J."/>
            <person name="Monaghan E.L."/>
            <person name="Mun J.H."/>
            <person name="Najar F.Z."/>
            <person name="Nicholson C."/>
            <person name="Noirot C."/>
            <person name="O'Bleness M."/>
            <person name="Paule C.R."/>
            <person name="Poulain J."/>
            <person name="Prion F."/>
            <person name="Qin B."/>
            <person name="Qu C."/>
            <person name="Retzel E.F."/>
            <person name="Riddle C."/>
            <person name="Sallet E."/>
            <person name="Samain S."/>
            <person name="Samson N."/>
            <person name="Sanders I."/>
            <person name="Saurat O."/>
            <person name="Scarpelli C."/>
            <person name="Schiex T."/>
            <person name="Segurens B."/>
            <person name="Severin A.J."/>
            <person name="Sherrier D.J."/>
            <person name="Shi R."/>
            <person name="Sims S."/>
            <person name="Singer S.R."/>
            <person name="Sinharoy S."/>
            <person name="Sterck L."/>
            <person name="Viollet A."/>
            <person name="Wang B.B."/>
            <person name="Wang K."/>
            <person name="Wang M."/>
            <person name="Wang X."/>
            <person name="Warfsmann J."/>
            <person name="Weissenbach J."/>
            <person name="White D.D."/>
            <person name="White J.D."/>
            <person name="Wiley G.B."/>
            <person name="Wincker P."/>
            <person name="Xing Y."/>
            <person name="Yang L."/>
            <person name="Yao Z."/>
            <person name="Ying F."/>
            <person name="Zhai J."/>
            <person name="Zhou L."/>
            <person name="Zuber A."/>
            <person name="Denarie J."/>
            <person name="Dixon R.A."/>
            <person name="May G.D."/>
            <person name="Schwartz D.C."/>
            <person name="Rogers J."/>
            <person name="Quetier F."/>
            <person name="Town C.D."/>
            <person name="Roe B.A."/>
        </authorList>
    </citation>
    <scope>NUCLEOTIDE SEQUENCE [LARGE SCALE GENOMIC DNA]</scope>
    <source>
        <strain evidence="2">A17</strain>
        <strain evidence="4 5">cv. Jemalong A17</strain>
    </source>
</reference>
<dbReference type="AlphaFoldDB" id="G7KAI6"/>
<evidence type="ECO:0000313" key="3">
    <source>
        <dbReference type="EMBL" id="RHN56186.1"/>
    </source>
</evidence>
<proteinExistence type="predicted"/>
<reference evidence="2 5" key="2">
    <citation type="journal article" date="2014" name="BMC Genomics">
        <title>An improved genome release (version Mt4.0) for the model legume Medicago truncatula.</title>
        <authorList>
            <person name="Tang H."/>
            <person name="Krishnakumar V."/>
            <person name="Bidwell S."/>
            <person name="Rosen B."/>
            <person name="Chan A."/>
            <person name="Zhou S."/>
            <person name="Gentzbittel L."/>
            <person name="Childs K.L."/>
            <person name="Yandell M."/>
            <person name="Gundlach H."/>
            <person name="Mayer K.F."/>
            <person name="Schwartz D.C."/>
            <person name="Town C.D."/>
        </authorList>
    </citation>
    <scope>GENOME REANNOTATION</scope>
    <source>
        <strain evidence="4 5">cv. Jemalong A17</strain>
    </source>
</reference>
<dbReference type="PaxDb" id="3880-AES98140"/>
<dbReference type="Gramene" id="rna31547">
    <property type="protein sequence ID" value="RHN56186.1"/>
    <property type="gene ID" value="gene31547"/>
</dbReference>
<evidence type="ECO:0000256" key="1">
    <source>
        <dbReference type="SAM" id="MobiDB-lite"/>
    </source>
</evidence>
<reference evidence="3" key="4">
    <citation type="journal article" date="2018" name="Nat. Plants">
        <title>Whole-genome landscape of Medicago truncatula symbiotic genes.</title>
        <authorList>
            <person name="Pecrix Y."/>
            <person name="Gamas P."/>
            <person name="Carrere S."/>
        </authorList>
    </citation>
    <scope>NUCLEOTIDE SEQUENCE</scope>
    <source>
        <tissue evidence="3">Leaves</tissue>
    </source>
</reference>
<dbReference type="Proteomes" id="UP000265566">
    <property type="component" value="Chromosome 5"/>
</dbReference>
<evidence type="ECO:0000313" key="4">
    <source>
        <dbReference type="EnsemblPlants" id="AES98140"/>
    </source>
</evidence>
<dbReference type="OrthoDB" id="1927611at2759"/>
<dbReference type="ExpressionAtlas" id="G7KAI6">
    <property type="expression patterns" value="differential"/>
</dbReference>
<accession>G7KAI6</accession>
<dbReference type="EMBL" id="PSQE01000005">
    <property type="protein sequence ID" value="RHN56186.1"/>
    <property type="molecule type" value="Genomic_DNA"/>
</dbReference>
<dbReference type="HOGENOM" id="CLU_106053_1_0_1"/>
<keyword evidence="5" id="KW-1185">Reference proteome</keyword>
<sequence>MVVPNIHVLMANTMFTQKSTCLTFGIFGRYQASKVDNSNHYLRFNSKIQHHFSVSQHNHGFRIQKHNPKRKMQIKSWSIFCAREPREAPTLVDRFRDHWKSWILGTIFTILLSFITRGKWGPLLLLKEKVETTIEKAEQVANIVEEVAERVDKMAERTAKNLPKGKRRVVAEFVENVAEDVEKIAQNAEDALEKVENMEKELESFMQSSTDHHEKLISPTESKDKK</sequence>
<gene>
    <name evidence="4" type="primary">11437380</name>
    <name evidence="2" type="ordered locus">MTR_5g064840</name>
    <name evidence="3" type="ORF">MtrunA17_Chr5g0426731</name>
</gene>
<name>G7KAI6_MEDTR</name>
<feature type="region of interest" description="Disordered" evidence="1">
    <location>
        <begin position="199"/>
        <end position="226"/>
    </location>
</feature>
<dbReference type="eggNOG" id="ENOG502S40H">
    <property type="taxonomic scope" value="Eukaryota"/>
</dbReference>
<dbReference type="PANTHER" id="PTHR33735">
    <property type="entry name" value="EXPRESSED PROTEIN"/>
    <property type="match status" value="1"/>
</dbReference>